<dbReference type="Pfam" id="PF13499">
    <property type="entry name" value="EF-hand_7"/>
    <property type="match status" value="2"/>
</dbReference>
<dbReference type="InterPro" id="IPR002048">
    <property type="entry name" value="EF_hand_dom"/>
</dbReference>
<dbReference type="EMBL" id="FN648364">
    <property type="protein sequence ID" value="CBN74265.1"/>
    <property type="molecule type" value="Genomic_DNA"/>
</dbReference>
<feature type="domain" description="EF-hand" evidence="4">
    <location>
        <begin position="15"/>
        <end position="50"/>
    </location>
</feature>
<sequence>MAVTEADAIKDLTGEEVEDLKETFRTFDKDGSGEIDLDELRTVMTSLGYSPTNKQLEDMMAKVDLDGNGLINFAEFVTMMRKCKVDTDFDRQIREAFKFFDQDGSGAIDTKELGNIMRQLGAKLTDSEINLLVQEADVDGDGQVDINEFLKIMYS</sequence>
<keyword evidence="2" id="KW-0677">Repeat</keyword>
<keyword evidence="6" id="KW-1185">Reference proteome</keyword>
<dbReference type="PROSITE" id="PS50222">
    <property type="entry name" value="EF_HAND_2"/>
    <property type="match status" value="4"/>
</dbReference>
<dbReference type="GO" id="GO:0005509">
    <property type="term" value="F:calcium ion binding"/>
    <property type="evidence" value="ECO:0007669"/>
    <property type="project" value="InterPro"/>
</dbReference>
<dbReference type="OrthoDB" id="195574at2759"/>
<dbReference type="InterPro" id="IPR011992">
    <property type="entry name" value="EF-hand-dom_pair"/>
</dbReference>
<organism evidence="5 6">
    <name type="scientific">Ectocarpus siliculosus</name>
    <name type="common">Brown alga</name>
    <name type="synonym">Conferva siliculosa</name>
    <dbReference type="NCBI Taxonomy" id="2880"/>
    <lineage>
        <taxon>Eukaryota</taxon>
        <taxon>Sar</taxon>
        <taxon>Stramenopiles</taxon>
        <taxon>Ochrophyta</taxon>
        <taxon>PX clade</taxon>
        <taxon>Phaeophyceae</taxon>
        <taxon>Ectocarpales</taxon>
        <taxon>Ectocarpaceae</taxon>
        <taxon>Ectocarpus</taxon>
    </lineage>
</organism>
<feature type="domain" description="EF-hand" evidence="4">
    <location>
        <begin position="51"/>
        <end position="86"/>
    </location>
</feature>
<feature type="domain" description="EF-hand" evidence="4">
    <location>
        <begin position="124"/>
        <end position="155"/>
    </location>
</feature>
<evidence type="ECO:0000256" key="2">
    <source>
        <dbReference type="ARBA" id="ARBA00022737"/>
    </source>
</evidence>
<proteinExistence type="predicted"/>
<keyword evidence="3" id="KW-0106">Calcium</keyword>
<dbReference type="PANTHER" id="PTHR23048:SF0">
    <property type="entry name" value="CALMODULIN LIKE 3"/>
    <property type="match status" value="1"/>
</dbReference>
<dbReference type="PROSITE" id="PS00018">
    <property type="entry name" value="EF_HAND_1"/>
    <property type="match status" value="4"/>
</dbReference>
<dbReference type="STRING" id="2880.D8LH46"/>
<dbReference type="Proteomes" id="UP000002630">
    <property type="component" value="Linkage Group LG25"/>
</dbReference>
<evidence type="ECO:0000313" key="6">
    <source>
        <dbReference type="Proteomes" id="UP000002630"/>
    </source>
</evidence>
<dbReference type="FunFam" id="1.10.238.10:FF:000001">
    <property type="entry name" value="Calmodulin 1"/>
    <property type="match status" value="1"/>
</dbReference>
<evidence type="ECO:0000313" key="5">
    <source>
        <dbReference type="EMBL" id="CBN74265.1"/>
    </source>
</evidence>
<dbReference type="AlphaFoldDB" id="D8LH46"/>
<dbReference type="InParanoid" id="D8LH46"/>
<dbReference type="InterPro" id="IPR018247">
    <property type="entry name" value="EF_Hand_1_Ca_BS"/>
</dbReference>
<dbReference type="PANTHER" id="PTHR23048">
    <property type="entry name" value="MYOSIN LIGHT CHAIN 1, 3"/>
    <property type="match status" value="1"/>
</dbReference>
<dbReference type="SUPFAM" id="SSF47473">
    <property type="entry name" value="EF-hand"/>
    <property type="match status" value="1"/>
</dbReference>
<name>D8LH46_ECTSI</name>
<evidence type="ECO:0000259" key="4">
    <source>
        <dbReference type="PROSITE" id="PS50222"/>
    </source>
</evidence>
<dbReference type="eggNOG" id="KOG0027">
    <property type="taxonomic scope" value="Eukaryota"/>
</dbReference>
<dbReference type="Gene3D" id="1.10.238.10">
    <property type="entry name" value="EF-hand"/>
    <property type="match status" value="2"/>
</dbReference>
<evidence type="ECO:0000256" key="3">
    <source>
        <dbReference type="ARBA" id="ARBA00022837"/>
    </source>
</evidence>
<dbReference type="InterPro" id="IPR050230">
    <property type="entry name" value="CALM/Myosin/TropC-like"/>
</dbReference>
<dbReference type="SMART" id="SM00054">
    <property type="entry name" value="EFh"/>
    <property type="match status" value="4"/>
</dbReference>
<dbReference type="GO" id="GO:0016460">
    <property type="term" value="C:myosin II complex"/>
    <property type="evidence" value="ECO:0007669"/>
    <property type="project" value="TreeGrafter"/>
</dbReference>
<reference evidence="5 6" key="1">
    <citation type="journal article" date="2010" name="Nature">
        <title>The Ectocarpus genome and the independent evolution of multicellularity in brown algae.</title>
        <authorList>
            <person name="Cock J.M."/>
            <person name="Sterck L."/>
            <person name="Rouze P."/>
            <person name="Scornet D."/>
            <person name="Allen A.E."/>
            <person name="Amoutzias G."/>
            <person name="Anthouard V."/>
            <person name="Artiguenave F."/>
            <person name="Aury J.M."/>
            <person name="Badger J.H."/>
            <person name="Beszteri B."/>
            <person name="Billiau K."/>
            <person name="Bonnet E."/>
            <person name="Bothwell J.H."/>
            <person name="Bowler C."/>
            <person name="Boyen C."/>
            <person name="Brownlee C."/>
            <person name="Carrano C.J."/>
            <person name="Charrier B."/>
            <person name="Cho G.Y."/>
            <person name="Coelho S.M."/>
            <person name="Collen J."/>
            <person name="Corre E."/>
            <person name="Da Silva C."/>
            <person name="Delage L."/>
            <person name="Delaroque N."/>
            <person name="Dittami S.M."/>
            <person name="Doulbeau S."/>
            <person name="Elias M."/>
            <person name="Farnham G."/>
            <person name="Gachon C.M."/>
            <person name="Gschloessl B."/>
            <person name="Heesch S."/>
            <person name="Jabbari K."/>
            <person name="Jubin C."/>
            <person name="Kawai H."/>
            <person name="Kimura K."/>
            <person name="Kloareg B."/>
            <person name="Kupper F.C."/>
            <person name="Lang D."/>
            <person name="Le Bail A."/>
            <person name="Leblanc C."/>
            <person name="Lerouge P."/>
            <person name="Lohr M."/>
            <person name="Lopez P.J."/>
            <person name="Martens C."/>
            <person name="Maumus F."/>
            <person name="Michel G."/>
            <person name="Miranda-Saavedra D."/>
            <person name="Morales J."/>
            <person name="Moreau H."/>
            <person name="Motomura T."/>
            <person name="Nagasato C."/>
            <person name="Napoli C.A."/>
            <person name="Nelson D.R."/>
            <person name="Nyvall-Collen P."/>
            <person name="Peters A.F."/>
            <person name="Pommier C."/>
            <person name="Potin P."/>
            <person name="Poulain J."/>
            <person name="Quesneville H."/>
            <person name="Read B."/>
            <person name="Rensing S.A."/>
            <person name="Ritter A."/>
            <person name="Rousvoal S."/>
            <person name="Samanta M."/>
            <person name="Samson G."/>
            <person name="Schroeder D.C."/>
            <person name="Segurens B."/>
            <person name="Strittmatter M."/>
            <person name="Tonon T."/>
            <person name="Tregear J.W."/>
            <person name="Valentin K."/>
            <person name="von Dassow P."/>
            <person name="Yamagishi T."/>
            <person name="Van de Peer Y."/>
            <person name="Wincker P."/>
        </authorList>
    </citation>
    <scope>NUCLEOTIDE SEQUENCE [LARGE SCALE GENOMIC DNA]</scope>
    <source>
        <strain evidence="6">Ec32 / CCAP1310/4</strain>
    </source>
</reference>
<evidence type="ECO:0000256" key="1">
    <source>
        <dbReference type="ARBA" id="ARBA00020786"/>
    </source>
</evidence>
<dbReference type="EMBL" id="FN649750">
    <property type="protein sequence ID" value="CBN74265.1"/>
    <property type="molecule type" value="Genomic_DNA"/>
</dbReference>
<accession>D8LH46</accession>
<feature type="domain" description="EF-hand" evidence="4">
    <location>
        <begin position="88"/>
        <end position="123"/>
    </location>
</feature>
<protein>
    <recommendedName>
        <fullName evidence="1">Calmodulin</fullName>
    </recommendedName>
</protein>
<gene>
    <name evidence="5" type="ORF">Esi_0019_0013</name>
</gene>